<gene>
    <name evidence="3" type="ORF">A2Z21_04420</name>
</gene>
<dbReference type="AlphaFoldDB" id="A0A1F5USD1"/>
<dbReference type="STRING" id="1817864.A2Z21_04420"/>
<evidence type="ECO:0000259" key="2">
    <source>
        <dbReference type="Pfam" id="PF01507"/>
    </source>
</evidence>
<dbReference type="PANTHER" id="PTHR43196">
    <property type="entry name" value="SULFATE ADENYLYLTRANSFERASE SUBUNIT 2"/>
    <property type="match status" value="1"/>
</dbReference>
<evidence type="ECO:0000313" key="3">
    <source>
        <dbReference type="EMBL" id="OGF54057.1"/>
    </source>
</evidence>
<dbReference type="PANTHER" id="PTHR43196:SF1">
    <property type="entry name" value="SULFATE ADENYLYLTRANSFERASE SUBUNIT 2"/>
    <property type="match status" value="1"/>
</dbReference>
<dbReference type="InterPro" id="IPR014729">
    <property type="entry name" value="Rossmann-like_a/b/a_fold"/>
</dbReference>
<dbReference type="InterPro" id="IPR050128">
    <property type="entry name" value="Sulfate_adenylyltrnsfr_sub2"/>
</dbReference>
<proteinExistence type="predicted"/>
<dbReference type="EMBL" id="MFGX01000090">
    <property type="protein sequence ID" value="OGF54057.1"/>
    <property type="molecule type" value="Genomic_DNA"/>
</dbReference>
<evidence type="ECO:0000256" key="1">
    <source>
        <dbReference type="SAM" id="MobiDB-lite"/>
    </source>
</evidence>
<organism evidence="3 4">
    <name type="scientific">Fraserbacteria sp. (strain RBG_16_55_9)</name>
    <dbReference type="NCBI Taxonomy" id="1817864"/>
    <lineage>
        <taxon>Bacteria</taxon>
        <taxon>Candidatus Fraseribacteriota</taxon>
    </lineage>
</organism>
<dbReference type="GO" id="GO:0003824">
    <property type="term" value="F:catalytic activity"/>
    <property type="evidence" value="ECO:0007669"/>
    <property type="project" value="InterPro"/>
</dbReference>
<accession>A0A1F5USD1</accession>
<comment type="caution">
    <text evidence="3">The sequence shown here is derived from an EMBL/GenBank/DDBJ whole genome shotgun (WGS) entry which is preliminary data.</text>
</comment>
<sequence>MTAVQFSSQEQETLWKRPLQEKLAYGKQTIQQILQKSKHPVVLYTGGKDSTVLMWLVRQASSQSIPALLIDHGLHFPETWALIDRVREEWNLNLLVARNEDVLVHAAKLGAPVRVRGLSEENQREVREVLGYQEETFPYTLDTQVGNHLLKTVALKQAIHTHQFDHVFVGIRWDEHPARATEQLISVRKDPPHTRVHPILPLTEQDIWTVMLQQNLPTHPLYAKGYRSLDSIEGAKTDDQPAWEQELGVGERAGREQDKEGVMERLRALGYM</sequence>
<name>A0A1F5USD1_FRAXR</name>
<feature type="region of interest" description="Disordered" evidence="1">
    <location>
        <begin position="237"/>
        <end position="259"/>
    </location>
</feature>
<dbReference type="Gene3D" id="3.40.50.620">
    <property type="entry name" value="HUPs"/>
    <property type="match status" value="1"/>
</dbReference>
<evidence type="ECO:0000313" key="4">
    <source>
        <dbReference type="Proteomes" id="UP000179157"/>
    </source>
</evidence>
<reference evidence="3 4" key="1">
    <citation type="journal article" date="2016" name="Nat. Commun.">
        <title>Thousands of microbial genomes shed light on interconnected biogeochemical processes in an aquifer system.</title>
        <authorList>
            <person name="Anantharaman K."/>
            <person name="Brown C.T."/>
            <person name="Hug L.A."/>
            <person name="Sharon I."/>
            <person name="Castelle C.J."/>
            <person name="Probst A.J."/>
            <person name="Thomas B.C."/>
            <person name="Singh A."/>
            <person name="Wilkins M.J."/>
            <person name="Karaoz U."/>
            <person name="Brodie E.L."/>
            <person name="Williams K.H."/>
            <person name="Hubbard S.S."/>
            <person name="Banfield J.F."/>
        </authorList>
    </citation>
    <scope>NUCLEOTIDE SEQUENCE [LARGE SCALE GENOMIC DNA]</scope>
    <source>
        <strain evidence="4">RBG_16_55_9</strain>
    </source>
</reference>
<protein>
    <recommendedName>
        <fullName evidence="2">Phosphoadenosine phosphosulphate reductase domain-containing protein</fullName>
    </recommendedName>
</protein>
<feature type="domain" description="Phosphoadenosine phosphosulphate reductase" evidence="2">
    <location>
        <begin position="40"/>
        <end position="229"/>
    </location>
</feature>
<dbReference type="Proteomes" id="UP000179157">
    <property type="component" value="Unassembled WGS sequence"/>
</dbReference>
<dbReference type="Pfam" id="PF01507">
    <property type="entry name" value="PAPS_reduct"/>
    <property type="match status" value="1"/>
</dbReference>
<dbReference type="InterPro" id="IPR002500">
    <property type="entry name" value="PAPS_reduct_dom"/>
</dbReference>
<dbReference type="SUPFAM" id="SSF52402">
    <property type="entry name" value="Adenine nucleotide alpha hydrolases-like"/>
    <property type="match status" value="1"/>
</dbReference>